<accession>A0A1I2K3N8</accession>
<reference evidence="1 2" key="1">
    <citation type="submission" date="2016-10" db="EMBL/GenBank/DDBJ databases">
        <authorList>
            <person name="de Groot N.N."/>
        </authorList>
    </citation>
    <scope>NUCLEOTIDE SEQUENCE [LARGE SCALE GENOMIC DNA]</scope>
    <source>
        <strain evidence="1 2">NLAE-zl-G419</strain>
    </source>
</reference>
<evidence type="ECO:0000313" key="2">
    <source>
        <dbReference type="Proteomes" id="UP000182135"/>
    </source>
</evidence>
<dbReference type="InterPro" id="IPR000253">
    <property type="entry name" value="FHA_dom"/>
</dbReference>
<keyword evidence="2" id="KW-1185">Reference proteome</keyword>
<protein>
    <submittedName>
        <fullName evidence="1">FHA domain-containing protein</fullName>
    </submittedName>
</protein>
<dbReference type="AlphaFoldDB" id="A0A1I2K3N8"/>
<dbReference type="RefSeq" id="WP_027637514.1">
    <property type="nucleotide sequence ID" value="NZ_BAAACD010000045.1"/>
</dbReference>
<dbReference type="GeneID" id="90543693"/>
<dbReference type="SUPFAM" id="SSF49879">
    <property type="entry name" value="SMAD/FHA domain"/>
    <property type="match status" value="1"/>
</dbReference>
<evidence type="ECO:0000313" key="1">
    <source>
        <dbReference type="EMBL" id="SFF60948.1"/>
    </source>
</evidence>
<dbReference type="SMART" id="SM00240">
    <property type="entry name" value="FHA"/>
    <property type="match status" value="1"/>
</dbReference>
<gene>
    <name evidence="1" type="ORF">SAMN04487885_10454</name>
</gene>
<dbReference type="Gene3D" id="2.60.200.20">
    <property type="match status" value="1"/>
</dbReference>
<name>A0A1I2K3N8_9CLOT</name>
<organism evidence="1 2">
    <name type="scientific">Clostridium cadaveris</name>
    <dbReference type="NCBI Taxonomy" id="1529"/>
    <lineage>
        <taxon>Bacteria</taxon>
        <taxon>Bacillati</taxon>
        <taxon>Bacillota</taxon>
        <taxon>Clostridia</taxon>
        <taxon>Eubacteriales</taxon>
        <taxon>Clostridiaceae</taxon>
        <taxon>Clostridium</taxon>
    </lineage>
</organism>
<dbReference type="eggNOG" id="COG1716">
    <property type="taxonomic scope" value="Bacteria"/>
</dbReference>
<dbReference type="PANTHER" id="PTHR23308">
    <property type="entry name" value="NUCLEAR INHIBITOR OF PROTEIN PHOSPHATASE-1"/>
    <property type="match status" value="1"/>
</dbReference>
<dbReference type="EMBL" id="FOOE01000004">
    <property type="protein sequence ID" value="SFF60948.1"/>
    <property type="molecule type" value="Genomic_DNA"/>
</dbReference>
<proteinExistence type="predicted"/>
<dbReference type="InterPro" id="IPR050923">
    <property type="entry name" value="Cell_Proc_Reg/RNA_Proc"/>
</dbReference>
<dbReference type="InterPro" id="IPR008984">
    <property type="entry name" value="SMAD_FHA_dom_sf"/>
</dbReference>
<dbReference type="Pfam" id="PF00498">
    <property type="entry name" value="FHA"/>
    <property type="match status" value="1"/>
</dbReference>
<dbReference type="OrthoDB" id="9816434at2"/>
<dbReference type="STRING" id="1529.SAMN04487885_10454"/>
<dbReference type="Proteomes" id="UP000182135">
    <property type="component" value="Unassembled WGS sequence"/>
</dbReference>
<dbReference type="PROSITE" id="PS50006">
    <property type="entry name" value="FHA_DOMAIN"/>
    <property type="match status" value="1"/>
</dbReference>
<sequence length="142" mass="15810">MNKVLSFIFTAVFIVILYIIIILALRVMYKDVKAGGRKKVLKSSWGLEVVSSGDNSTLKTGSIIPIKGVITLGRREDNIIMLDDHYVSGHHAKIYTKNNQYILEDLNSTNGTVVNGENIKGRRYVQLGDEIKIGSLVFRVIG</sequence>